<keyword evidence="1" id="KW-0472">Membrane</keyword>
<feature type="transmembrane region" description="Helical" evidence="1">
    <location>
        <begin position="69"/>
        <end position="94"/>
    </location>
</feature>
<organism evidence="2 3">
    <name type="scientific">Planctomicrobium piriforme</name>
    <dbReference type="NCBI Taxonomy" id="1576369"/>
    <lineage>
        <taxon>Bacteria</taxon>
        <taxon>Pseudomonadati</taxon>
        <taxon>Planctomycetota</taxon>
        <taxon>Planctomycetia</taxon>
        <taxon>Planctomycetales</taxon>
        <taxon>Planctomycetaceae</taxon>
        <taxon>Planctomicrobium</taxon>
    </lineage>
</organism>
<feature type="transmembrane region" description="Helical" evidence="1">
    <location>
        <begin position="100"/>
        <end position="118"/>
    </location>
</feature>
<feature type="transmembrane region" description="Helical" evidence="1">
    <location>
        <begin position="30"/>
        <end position="48"/>
    </location>
</feature>
<keyword evidence="1" id="KW-1133">Transmembrane helix</keyword>
<evidence type="ECO:0000313" key="2">
    <source>
        <dbReference type="EMBL" id="SFH75079.1"/>
    </source>
</evidence>
<evidence type="ECO:0000313" key="3">
    <source>
        <dbReference type="Proteomes" id="UP000199518"/>
    </source>
</evidence>
<sequence>MAEEWGVRNLPPSNNGAVNESQFSMTLLRIAYGLDFAVTLWFSCVILGGRSRSVLNEVLLSGTTGRSAVLARLIGSIWLAMSVALLAGICWPVLMAPILILQLIYKGFWLLVFSRGSGRSESQMAPRRKITVLFTLYCVLYPWVIPWLRLWQLAQQQF</sequence>
<feature type="transmembrane region" description="Helical" evidence="1">
    <location>
        <begin position="130"/>
        <end position="148"/>
    </location>
</feature>
<keyword evidence="3" id="KW-1185">Reference proteome</keyword>
<proteinExistence type="predicted"/>
<reference evidence="3" key="1">
    <citation type="submission" date="2016-10" db="EMBL/GenBank/DDBJ databases">
        <authorList>
            <person name="Varghese N."/>
            <person name="Submissions S."/>
        </authorList>
    </citation>
    <scope>NUCLEOTIDE SEQUENCE [LARGE SCALE GENOMIC DNA]</scope>
    <source>
        <strain evidence="3">DSM 26348</strain>
    </source>
</reference>
<dbReference type="OrthoDB" id="1441312at2"/>
<name>A0A1I3CLG7_9PLAN</name>
<protein>
    <submittedName>
        <fullName evidence="2">Uncharacterized protein</fullName>
    </submittedName>
</protein>
<dbReference type="RefSeq" id="WP_092048007.1">
    <property type="nucleotide sequence ID" value="NZ_FOQD01000002.1"/>
</dbReference>
<keyword evidence="1" id="KW-0812">Transmembrane</keyword>
<accession>A0A1I3CLG7</accession>
<dbReference type="EMBL" id="FOQD01000002">
    <property type="protein sequence ID" value="SFH75079.1"/>
    <property type="molecule type" value="Genomic_DNA"/>
</dbReference>
<dbReference type="Proteomes" id="UP000199518">
    <property type="component" value="Unassembled WGS sequence"/>
</dbReference>
<gene>
    <name evidence="2" type="ORF">SAMN05421753_102324</name>
</gene>
<evidence type="ECO:0000256" key="1">
    <source>
        <dbReference type="SAM" id="Phobius"/>
    </source>
</evidence>
<dbReference type="AlphaFoldDB" id="A0A1I3CLG7"/>